<keyword evidence="6" id="KW-0482">Metalloprotease</keyword>
<evidence type="ECO:0000313" key="9">
    <source>
        <dbReference type="EMBL" id="MDR6302146.1"/>
    </source>
</evidence>
<name>A0ABU1K964_9FLAO</name>
<feature type="domain" description="Peptidase M14" evidence="8">
    <location>
        <begin position="21"/>
        <end position="271"/>
    </location>
</feature>
<evidence type="ECO:0000256" key="6">
    <source>
        <dbReference type="ARBA" id="ARBA00023049"/>
    </source>
</evidence>
<dbReference type="Pfam" id="PF00246">
    <property type="entry name" value="Peptidase_M14"/>
    <property type="match status" value="1"/>
</dbReference>
<accession>A0ABU1K964</accession>
<evidence type="ECO:0000256" key="2">
    <source>
        <dbReference type="ARBA" id="ARBA00005988"/>
    </source>
</evidence>
<keyword evidence="4" id="KW-0378">Hydrolase</keyword>
<dbReference type="EMBL" id="JAVDQA010000011">
    <property type="protein sequence ID" value="MDR6302146.1"/>
    <property type="molecule type" value="Genomic_DNA"/>
</dbReference>
<dbReference type="PROSITE" id="PS52035">
    <property type="entry name" value="PEPTIDASE_M14"/>
    <property type="match status" value="1"/>
</dbReference>
<dbReference type="InterPro" id="IPR000834">
    <property type="entry name" value="Peptidase_M14"/>
</dbReference>
<reference evidence="9 10" key="1">
    <citation type="submission" date="2023-07" db="EMBL/GenBank/DDBJ databases">
        <title>Genomic Encyclopedia of Type Strains, Phase IV (KMG-IV): sequencing the most valuable type-strain genomes for metagenomic binning, comparative biology and taxonomic classification.</title>
        <authorList>
            <person name="Goeker M."/>
        </authorList>
    </citation>
    <scope>NUCLEOTIDE SEQUENCE [LARGE SCALE GENOMIC DNA]</scope>
    <source>
        <strain evidence="9 10">DSM 102814</strain>
    </source>
</reference>
<dbReference type="PANTHER" id="PTHR11705">
    <property type="entry name" value="PROTEASE FAMILY M14 CARBOXYPEPTIDASE A,B"/>
    <property type="match status" value="1"/>
</dbReference>
<gene>
    <name evidence="9" type="ORF">GGR31_002825</name>
</gene>
<evidence type="ECO:0000256" key="1">
    <source>
        <dbReference type="ARBA" id="ARBA00001947"/>
    </source>
</evidence>
<protein>
    <recommendedName>
        <fullName evidence="8">Peptidase M14 domain-containing protein</fullName>
    </recommendedName>
</protein>
<dbReference type="SMART" id="SM00631">
    <property type="entry name" value="Zn_pept"/>
    <property type="match status" value="1"/>
</dbReference>
<keyword evidence="3" id="KW-0645">Protease</keyword>
<evidence type="ECO:0000259" key="8">
    <source>
        <dbReference type="PROSITE" id="PS52035"/>
    </source>
</evidence>
<evidence type="ECO:0000256" key="4">
    <source>
        <dbReference type="ARBA" id="ARBA00022801"/>
    </source>
</evidence>
<evidence type="ECO:0000256" key="3">
    <source>
        <dbReference type="ARBA" id="ARBA00022670"/>
    </source>
</evidence>
<dbReference type="Proteomes" id="UP001257659">
    <property type="component" value="Unassembled WGS sequence"/>
</dbReference>
<evidence type="ECO:0000313" key="10">
    <source>
        <dbReference type="Proteomes" id="UP001257659"/>
    </source>
</evidence>
<dbReference type="RefSeq" id="WP_309730457.1">
    <property type="nucleotide sequence ID" value="NZ_JAVDQA010000011.1"/>
</dbReference>
<evidence type="ECO:0000256" key="5">
    <source>
        <dbReference type="ARBA" id="ARBA00022833"/>
    </source>
</evidence>
<evidence type="ECO:0000256" key="7">
    <source>
        <dbReference type="PROSITE-ProRule" id="PRU01379"/>
    </source>
</evidence>
<dbReference type="SUPFAM" id="SSF53187">
    <property type="entry name" value="Zn-dependent exopeptidases"/>
    <property type="match status" value="1"/>
</dbReference>
<keyword evidence="5" id="KW-0862">Zinc</keyword>
<feature type="active site" description="Proton donor/acceptor" evidence="7">
    <location>
        <position position="247"/>
    </location>
</feature>
<comment type="caution">
    <text evidence="9">The sequence shown here is derived from an EMBL/GenBank/DDBJ whole genome shotgun (WGS) entry which is preliminary data.</text>
</comment>
<comment type="similarity">
    <text evidence="2 7">Belongs to the peptidase M14 family.</text>
</comment>
<proteinExistence type="inferred from homology"/>
<dbReference type="Gene3D" id="3.40.630.10">
    <property type="entry name" value="Zn peptidases"/>
    <property type="match status" value="1"/>
</dbReference>
<dbReference type="PANTHER" id="PTHR11705:SF143">
    <property type="entry name" value="SLL0236 PROTEIN"/>
    <property type="match status" value="1"/>
</dbReference>
<comment type="cofactor">
    <cofactor evidence="1">
        <name>Zn(2+)</name>
        <dbReference type="ChEBI" id="CHEBI:29105"/>
    </cofactor>
</comment>
<sequence>MKATEILQSYTDIKNSKFSNRYLSYPEIEDYCLSLQNDSIFKIQEIGKSVQGKNIYSITVGNGPTKILLWSQMHGNESTTTKSVLDLLQFISNKKTQSSLTDVLQDCTLTIIPVLNPDGLKNYTRVNANEVDLNRDALDLSQPESRILRKVFTEIEPDFCLNLHDQRTIFSAGNRQTPATVSFLAPAFNERRSINENRLNAMRLIAEMNTHLQEIIPQQVGRYDDAFNLNCVGDYFQYKNATTILFEAGHFKEDYQREETRKFIFTALYKALKSIVNKTYNNYSEKDYDQIPENEKLFFDIIIRNVEVNNIVTDLAIQYQERLVNNELKFIPQVKKIGELHNFFGHREFEGKGKIVRVNSSEEIQLGIDIQQISLNNEDFFMNLTIS</sequence>
<keyword evidence="10" id="KW-1185">Reference proteome</keyword>
<organism evidence="9 10">
    <name type="scientific">Mesonia maritima</name>
    <dbReference type="NCBI Taxonomy" id="1793873"/>
    <lineage>
        <taxon>Bacteria</taxon>
        <taxon>Pseudomonadati</taxon>
        <taxon>Bacteroidota</taxon>
        <taxon>Flavobacteriia</taxon>
        <taxon>Flavobacteriales</taxon>
        <taxon>Flavobacteriaceae</taxon>
        <taxon>Mesonia</taxon>
    </lineage>
</organism>